<feature type="domain" description="Glycosyl hydrolase family 36 C-terminal" evidence="1">
    <location>
        <begin position="2"/>
        <end position="52"/>
    </location>
</feature>
<dbReference type="Pfam" id="PF16874">
    <property type="entry name" value="Glyco_hydro_36C"/>
    <property type="match status" value="1"/>
</dbReference>
<name>A0A942TEW0_9BACI</name>
<comment type="caution">
    <text evidence="2">The sequence shown here is derived from an EMBL/GenBank/DDBJ whole genome shotgun (WGS) entry which is preliminary data.</text>
</comment>
<dbReference type="AlphaFoldDB" id="A0A942TEW0"/>
<proteinExistence type="predicted"/>
<evidence type="ECO:0000313" key="3">
    <source>
        <dbReference type="Proteomes" id="UP000681414"/>
    </source>
</evidence>
<dbReference type="Proteomes" id="UP000681414">
    <property type="component" value="Unassembled WGS sequence"/>
</dbReference>
<evidence type="ECO:0000259" key="1">
    <source>
        <dbReference type="Pfam" id="PF16874"/>
    </source>
</evidence>
<reference evidence="2 3" key="1">
    <citation type="submission" date="2021-05" db="EMBL/GenBank/DDBJ databases">
        <title>Novel Bacillus species.</title>
        <authorList>
            <person name="Liu G."/>
        </authorList>
    </citation>
    <scope>NUCLEOTIDE SEQUENCE [LARGE SCALE GENOMIC DNA]</scope>
    <source>
        <strain evidence="3">FJAT-49780</strain>
    </source>
</reference>
<organism evidence="2 3">
    <name type="scientific">Lederbergia citri</name>
    <dbReference type="NCBI Taxonomy" id="2833580"/>
    <lineage>
        <taxon>Bacteria</taxon>
        <taxon>Bacillati</taxon>
        <taxon>Bacillota</taxon>
        <taxon>Bacilli</taxon>
        <taxon>Bacillales</taxon>
        <taxon>Bacillaceae</taxon>
        <taxon>Lederbergia</taxon>
    </lineage>
</organism>
<protein>
    <submittedName>
        <fullName evidence="2">GH36 C-terminal domain-containing protein</fullName>
    </submittedName>
</protein>
<accession>A0A942TEW0</accession>
<dbReference type="InterPro" id="IPR013780">
    <property type="entry name" value="Glyco_hydro_b"/>
</dbReference>
<dbReference type="EMBL" id="JAGYPG010000002">
    <property type="protein sequence ID" value="MBS4195553.1"/>
    <property type="molecule type" value="Genomic_DNA"/>
</dbReference>
<keyword evidence="3" id="KW-1185">Reference proteome</keyword>
<dbReference type="InterPro" id="IPR031705">
    <property type="entry name" value="Glyco_hydro_36_C"/>
</dbReference>
<dbReference type="Gene3D" id="2.60.40.1180">
    <property type="entry name" value="Golgi alpha-mannosidase II"/>
    <property type="match status" value="1"/>
</dbReference>
<evidence type="ECO:0000313" key="2">
    <source>
        <dbReference type="EMBL" id="MBS4195553.1"/>
    </source>
</evidence>
<sequence length="55" mass="6240">MSFKRLILKGLNPDFNYVSERDGVVYGGDQLLAGGFYVPKLHGDYASTWFKLRAQ</sequence>
<gene>
    <name evidence="2" type="ORF">KHA97_10835</name>
</gene>